<dbReference type="SUPFAM" id="SSF55785">
    <property type="entry name" value="PYP-like sensor domain (PAS domain)"/>
    <property type="match status" value="1"/>
</dbReference>
<feature type="domain" description="EAL" evidence="3">
    <location>
        <begin position="676"/>
        <end position="930"/>
    </location>
</feature>
<accession>A0AAU8JH50</accession>
<dbReference type="InterPro" id="IPR029016">
    <property type="entry name" value="GAF-like_dom_sf"/>
</dbReference>
<evidence type="ECO:0000259" key="1">
    <source>
        <dbReference type="PROSITE" id="PS50112"/>
    </source>
</evidence>
<dbReference type="SMART" id="SM00267">
    <property type="entry name" value="GGDEF"/>
    <property type="match status" value="1"/>
</dbReference>
<dbReference type="CDD" id="cd01949">
    <property type="entry name" value="GGDEF"/>
    <property type="match status" value="1"/>
</dbReference>
<dbReference type="InterPro" id="IPR001610">
    <property type="entry name" value="PAC"/>
</dbReference>
<dbReference type="Gene3D" id="3.30.450.20">
    <property type="entry name" value="PAS domain"/>
    <property type="match status" value="1"/>
</dbReference>
<dbReference type="PROSITE" id="PS50113">
    <property type="entry name" value="PAC"/>
    <property type="match status" value="1"/>
</dbReference>
<dbReference type="SMART" id="SM00086">
    <property type="entry name" value="PAC"/>
    <property type="match status" value="1"/>
</dbReference>
<dbReference type="FunFam" id="3.30.70.270:FF:000001">
    <property type="entry name" value="Diguanylate cyclase domain protein"/>
    <property type="match status" value="1"/>
</dbReference>
<dbReference type="Pfam" id="PF00990">
    <property type="entry name" value="GGDEF"/>
    <property type="match status" value="1"/>
</dbReference>
<dbReference type="SMART" id="SM00065">
    <property type="entry name" value="GAF"/>
    <property type="match status" value="2"/>
</dbReference>
<dbReference type="CDD" id="cd01948">
    <property type="entry name" value="EAL"/>
    <property type="match status" value="1"/>
</dbReference>
<dbReference type="InterPro" id="IPR000160">
    <property type="entry name" value="GGDEF_dom"/>
</dbReference>
<dbReference type="PANTHER" id="PTHR44757:SF2">
    <property type="entry name" value="BIOFILM ARCHITECTURE MAINTENANCE PROTEIN MBAA"/>
    <property type="match status" value="1"/>
</dbReference>
<reference evidence="5" key="1">
    <citation type="submission" date="2024-07" db="EMBL/GenBank/DDBJ databases">
        <authorList>
            <person name="Kim Y.J."/>
            <person name="Jeong J.Y."/>
        </authorList>
    </citation>
    <scope>NUCLEOTIDE SEQUENCE</scope>
    <source>
        <strain evidence="5">GIHE-MW2</strain>
    </source>
</reference>
<dbReference type="InterPro" id="IPR052155">
    <property type="entry name" value="Biofilm_reg_signaling"/>
</dbReference>
<dbReference type="Pfam" id="PF13426">
    <property type="entry name" value="PAS_9"/>
    <property type="match status" value="1"/>
</dbReference>
<dbReference type="PROSITE" id="PS50883">
    <property type="entry name" value="EAL"/>
    <property type="match status" value="1"/>
</dbReference>
<evidence type="ECO:0000259" key="3">
    <source>
        <dbReference type="PROSITE" id="PS50883"/>
    </source>
</evidence>
<dbReference type="SMART" id="SM00052">
    <property type="entry name" value="EAL"/>
    <property type="match status" value="1"/>
</dbReference>
<dbReference type="EMBL" id="CP159837">
    <property type="protein sequence ID" value="XCM38054.1"/>
    <property type="molecule type" value="Genomic_DNA"/>
</dbReference>
<feature type="domain" description="PAC" evidence="2">
    <location>
        <begin position="266"/>
        <end position="318"/>
    </location>
</feature>
<dbReference type="Pfam" id="PF00563">
    <property type="entry name" value="EAL"/>
    <property type="match status" value="1"/>
</dbReference>
<protein>
    <submittedName>
        <fullName evidence="5">EAL domain-containing protein</fullName>
    </submittedName>
</protein>
<evidence type="ECO:0000259" key="2">
    <source>
        <dbReference type="PROSITE" id="PS50113"/>
    </source>
</evidence>
<evidence type="ECO:0000259" key="4">
    <source>
        <dbReference type="PROSITE" id="PS50887"/>
    </source>
</evidence>
<dbReference type="SMART" id="SM00091">
    <property type="entry name" value="PAS"/>
    <property type="match status" value="1"/>
</dbReference>
<name>A0AAU8JH50_9CYAN</name>
<dbReference type="Gene3D" id="3.30.70.270">
    <property type="match status" value="1"/>
</dbReference>
<sequence length="935" mass="105908">MIAFQEQRGYTDIKMYASLLPRLILEIAAADDLDTALSLAVERICEATDWDYGEVWVPSPNGDYLQCSQSKFNRDSLAIAQLRTHSLEFIFPPNIGLPGRIWVTKKSEFYPDISKLSKNFFSRVEMAKKLGVKSGFGIPVVISNEVVAVILFFMLKSNPKNPVKLEMIQNMMPQLTVLLHQKQTEKQLKETTEKYRSIFENAVEGIFQTTADGRYLTVNPMLATIYGYDSPGEMMANLTDIEHQLYVNPQRRNEFRHLLEKQDAVWAFESEIYRKDGQIIWISECARKIRNAAGEIIGYEGTVVDITQRKQAEIELLKRDRLLEAVAAAMNELLLNPNHREAVNRGLGKLGEVVGVHRVYVCIERKNCDFNCELTGARLASQPSLIMEYEWTAEGISSAKTADHLLIPTDSKIFPCLLAGEPLTILTEQMSPGDRAVFGYPDVVSSLLVPIIVQEEFFGYVGFDDCQTARSWSKSEASILVAIAGSIGGAIQRHQQEVLIHHQAFHDLLTGLPNRQQLEQSLPKMLAIAQQQEQKAAFLFIDLDRFKIINDTLGHGVGDQLLQIVAQRLKQSQREDDMIIRWGGDEFIVILNQIHHSVDAGHIAQRIINSIQQSFLIDEHQLYISCSIGIAIYPEDGIDASTLMQNADLALYRVKETGRNSYEFYTPYMHSEIPEYLLLENNAEQALNQQEFLLFYQPLLHPTTREIRGVEALIRWQHPTLGLLPAEKFISLLEEKGFMVKLGRWILESACEQLSIWQTLGWPPVKVWINLSAAEFQQQNLLAIISEVLQATGVNPECLGLEINEATAMQDLEFTRHRLQQLHRMRIALALDNFGSGLVSLTALKSLPFDRIKIDRFFLKKVAKKSKELALLRTMIDLGNQLGFPVVIQGVETPEQQEILATFDCDEMQGNFLSPPLFASEANRLFSLPSKFHLS</sequence>
<gene>
    <name evidence="5" type="ORF">ABWT76_000878</name>
</gene>
<dbReference type="Pfam" id="PF01590">
    <property type="entry name" value="GAF"/>
    <property type="match status" value="1"/>
</dbReference>
<dbReference type="SUPFAM" id="SSF55781">
    <property type="entry name" value="GAF domain-like"/>
    <property type="match status" value="2"/>
</dbReference>
<dbReference type="AlphaFoldDB" id="A0AAU8JH50"/>
<organism evidence="5">
    <name type="scientific">Planktothricoides raciborskii GIHE-MW2</name>
    <dbReference type="NCBI Taxonomy" id="2792601"/>
    <lineage>
        <taxon>Bacteria</taxon>
        <taxon>Bacillati</taxon>
        <taxon>Cyanobacteriota</taxon>
        <taxon>Cyanophyceae</taxon>
        <taxon>Oscillatoriophycideae</taxon>
        <taxon>Oscillatoriales</taxon>
        <taxon>Oscillatoriaceae</taxon>
        <taxon>Planktothricoides</taxon>
    </lineage>
</organism>
<dbReference type="PROSITE" id="PS50887">
    <property type="entry name" value="GGDEF"/>
    <property type="match status" value="1"/>
</dbReference>
<feature type="domain" description="GGDEF" evidence="4">
    <location>
        <begin position="534"/>
        <end position="667"/>
    </location>
</feature>
<dbReference type="InterPro" id="IPR035965">
    <property type="entry name" value="PAS-like_dom_sf"/>
</dbReference>
<dbReference type="InterPro" id="IPR001633">
    <property type="entry name" value="EAL_dom"/>
</dbReference>
<dbReference type="InterPro" id="IPR035919">
    <property type="entry name" value="EAL_sf"/>
</dbReference>
<dbReference type="PANTHER" id="PTHR44757">
    <property type="entry name" value="DIGUANYLATE CYCLASE DGCP"/>
    <property type="match status" value="1"/>
</dbReference>
<dbReference type="SUPFAM" id="SSF55073">
    <property type="entry name" value="Nucleotide cyclase"/>
    <property type="match status" value="1"/>
</dbReference>
<dbReference type="InterPro" id="IPR000700">
    <property type="entry name" value="PAS-assoc_C"/>
</dbReference>
<proteinExistence type="predicted"/>
<evidence type="ECO:0000313" key="5">
    <source>
        <dbReference type="EMBL" id="XCM38054.1"/>
    </source>
</evidence>
<dbReference type="NCBIfam" id="TIGR00254">
    <property type="entry name" value="GGDEF"/>
    <property type="match status" value="1"/>
</dbReference>
<dbReference type="InterPro" id="IPR003018">
    <property type="entry name" value="GAF"/>
</dbReference>
<dbReference type="SUPFAM" id="SSF141868">
    <property type="entry name" value="EAL domain-like"/>
    <property type="match status" value="1"/>
</dbReference>
<dbReference type="Gene3D" id="3.30.450.40">
    <property type="match status" value="2"/>
</dbReference>
<dbReference type="InterPro" id="IPR043128">
    <property type="entry name" value="Rev_trsase/Diguanyl_cyclase"/>
</dbReference>
<dbReference type="Gene3D" id="3.20.20.450">
    <property type="entry name" value="EAL domain"/>
    <property type="match status" value="1"/>
</dbReference>
<dbReference type="PROSITE" id="PS50112">
    <property type="entry name" value="PAS"/>
    <property type="match status" value="1"/>
</dbReference>
<feature type="domain" description="PAS" evidence="1">
    <location>
        <begin position="191"/>
        <end position="228"/>
    </location>
</feature>
<dbReference type="CDD" id="cd00130">
    <property type="entry name" value="PAS"/>
    <property type="match status" value="1"/>
</dbReference>
<dbReference type="InterPro" id="IPR029787">
    <property type="entry name" value="Nucleotide_cyclase"/>
</dbReference>
<dbReference type="NCBIfam" id="TIGR00229">
    <property type="entry name" value="sensory_box"/>
    <property type="match status" value="1"/>
</dbReference>
<dbReference type="RefSeq" id="WP_354635704.1">
    <property type="nucleotide sequence ID" value="NZ_CP159837.1"/>
</dbReference>
<dbReference type="InterPro" id="IPR000014">
    <property type="entry name" value="PAS"/>
</dbReference>